<keyword evidence="3" id="KW-0813">Transport</keyword>
<feature type="transmembrane region" description="Helical" evidence="8">
    <location>
        <begin position="139"/>
        <end position="163"/>
    </location>
</feature>
<feature type="transmembrane region" description="Helical" evidence="8">
    <location>
        <begin position="175"/>
        <end position="192"/>
    </location>
</feature>
<organism evidence="9 10">
    <name type="scientific">Rhodovulum iodosum</name>
    <dbReference type="NCBI Taxonomy" id="68291"/>
    <lineage>
        <taxon>Bacteria</taxon>
        <taxon>Pseudomonadati</taxon>
        <taxon>Pseudomonadota</taxon>
        <taxon>Alphaproteobacteria</taxon>
        <taxon>Rhodobacterales</taxon>
        <taxon>Paracoccaceae</taxon>
        <taxon>Rhodovulum</taxon>
    </lineage>
</organism>
<evidence type="ECO:0000256" key="5">
    <source>
        <dbReference type="ARBA" id="ARBA00022692"/>
    </source>
</evidence>
<comment type="subcellular location">
    <subcellularLocation>
        <location evidence="1 8">Cell membrane</location>
        <topology evidence="1 8">Multi-pass membrane protein</topology>
    </subcellularLocation>
</comment>
<name>A0ABV3XYF5_9RHOB</name>
<comment type="caution">
    <text evidence="9">The sequence shown here is derived from an EMBL/GenBank/DDBJ whole genome shotgun (WGS) entry which is preliminary data.</text>
</comment>
<feature type="transmembrane region" description="Helical" evidence="8">
    <location>
        <begin position="201"/>
        <end position="222"/>
    </location>
</feature>
<evidence type="ECO:0000256" key="8">
    <source>
        <dbReference type="RuleBase" id="RU363041"/>
    </source>
</evidence>
<dbReference type="InterPro" id="IPR002781">
    <property type="entry name" value="TM_pro_TauE-like"/>
</dbReference>
<evidence type="ECO:0000256" key="7">
    <source>
        <dbReference type="ARBA" id="ARBA00023136"/>
    </source>
</evidence>
<sequence>MPEALGAALAAPGLAWLILVFLAGGLVRGFTGFGTALIVMPVAGRFLPPAEAIVLLTVSGMLTWLAIVPRAWAEADRREVGVLAAGAVMAAPLGVWLLSVLDPAPVRWVVAVAATVTLAALVSGWRYRGRVAWPGLGGVGASAGVLGGLTGLTGPPVVLFYLAGPGRAAQVRANTILFLAILDIGIVANLLARDMVTGRALGLGALLALPYVATILIGQRLFTPEREGFYRAAAYGIIGAAILSGLPLFD</sequence>
<dbReference type="InterPro" id="IPR052017">
    <property type="entry name" value="TSUP"/>
</dbReference>
<dbReference type="EMBL" id="JBEHHI010000002">
    <property type="protein sequence ID" value="MEX5729328.1"/>
    <property type="molecule type" value="Genomic_DNA"/>
</dbReference>
<evidence type="ECO:0000256" key="1">
    <source>
        <dbReference type="ARBA" id="ARBA00004651"/>
    </source>
</evidence>
<feature type="transmembrane region" description="Helical" evidence="8">
    <location>
        <begin position="80"/>
        <end position="100"/>
    </location>
</feature>
<keyword evidence="5 8" id="KW-0812">Transmembrane</keyword>
<evidence type="ECO:0000256" key="6">
    <source>
        <dbReference type="ARBA" id="ARBA00022989"/>
    </source>
</evidence>
<keyword evidence="4 8" id="KW-1003">Cell membrane</keyword>
<dbReference type="PANTHER" id="PTHR30269">
    <property type="entry name" value="TRANSMEMBRANE PROTEIN YFCA"/>
    <property type="match status" value="1"/>
</dbReference>
<feature type="transmembrane region" description="Helical" evidence="8">
    <location>
        <begin position="106"/>
        <end position="127"/>
    </location>
</feature>
<evidence type="ECO:0000256" key="2">
    <source>
        <dbReference type="ARBA" id="ARBA00009142"/>
    </source>
</evidence>
<dbReference type="PANTHER" id="PTHR30269:SF37">
    <property type="entry name" value="MEMBRANE TRANSPORTER PROTEIN"/>
    <property type="match status" value="1"/>
</dbReference>
<feature type="transmembrane region" description="Helical" evidence="8">
    <location>
        <begin position="228"/>
        <end position="249"/>
    </location>
</feature>
<proteinExistence type="inferred from homology"/>
<comment type="similarity">
    <text evidence="2 8">Belongs to the 4-toluene sulfonate uptake permease (TSUP) (TC 2.A.102) family.</text>
</comment>
<feature type="transmembrane region" description="Helical" evidence="8">
    <location>
        <begin position="53"/>
        <end position="73"/>
    </location>
</feature>
<evidence type="ECO:0000313" key="9">
    <source>
        <dbReference type="EMBL" id="MEX5729328.1"/>
    </source>
</evidence>
<reference evidence="9 10" key="1">
    <citation type="submission" date="2024-06" db="EMBL/GenBank/DDBJ databases">
        <title>Genome of Rhodovulum iodosum, a marine photoferrotroph.</title>
        <authorList>
            <person name="Bianchini G."/>
            <person name="Nikeleit V."/>
            <person name="Kappler A."/>
            <person name="Bryce C."/>
            <person name="Sanchez-Baracaldo P."/>
        </authorList>
    </citation>
    <scope>NUCLEOTIDE SEQUENCE [LARGE SCALE GENOMIC DNA]</scope>
    <source>
        <strain evidence="9 10">UT/N1</strain>
    </source>
</reference>
<keyword evidence="7 8" id="KW-0472">Membrane</keyword>
<protein>
    <recommendedName>
        <fullName evidence="8">Probable membrane transporter protein</fullName>
    </recommendedName>
</protein>
<gene>
    <name evidence="9" type="ORF">Ga0609869_002681</name>
</gene>
<evidence type="ECO:0000256" key="4">
    <source>
        <dbReference type="ARBA" id="ARBA00022475"/>
    </source>
</evidence>
<dbReference type="Pfam" id="PF01925">
    <property type="entry name" value="TauE"/>
    <property type="match status" value="1"/>
</dbReference>
<evidence type="ECO:0000313" key="10">
    <source>
        <dbReference type="Proteomes" id="UP001560019"/>
    </source>
</evidence>
<dbReference type="RefSeq" id="WP_125404970.1">
    <property type="nucleotide sequence ID" value="NZ_JBEHHI010000002.1"/>
</dbReference>
<accession>A0ABV3XYF5</accession>
<keyword evidence="10" id="KW-1185">Reference proteome</keyword>
<keyword evidence="6 8" id="KW-1133">Transmembrane helix</keyword>
<evidence type="ECO:0000256" key="3">
    <source>
        <dbReference type="ARBA" id="ARBA00022448"/>
    </source>
</evidence>
<dbReference type="Proteomes" id="UP001560019">
    <property type="component" value="Unassembled WGS sequence"/>
</dbReference>